<sequence>MMRRRFSPLRQAQRGVALLEALIAVLLLGIGLIGTLALQVNSQAALSEAAMRAEATIAANELIGVMSTDLDHLDEYALARDAEPGERLETWHAALAGHLPNAAVEISVTPAADTERTAVVIVIGWRRSDAAQQNTHRIVTYMARSA</sequence>
<protein>
    <submittedName>
        <fullName evidence="1">Type IV pilus modification protein PilV</fullName>
    </submittedName>
</protein>
<reference evidence="1 2" key="1">
    <citation type="submission" date="2014-10" db="EMBL/GenBank/DDBJ databases">
        <authorList>
            <person name="Seo M.-J."/>
            <person name="Seok Y.J."/>
            <person name="Cha I.-T."/>
        </authorList>
    </citation>
    <scope>NUCLEOTIDE SEQUENCE [LARGE SCALE GENOMIC DNA]</scope>
    <source>
        <strain evidence="1 2">NEU</strain>
    </source>
</reference>
<comment type="caution">
    <text evidence="1">The sequence shown here is derived from an EMBL/GenBank/DDBJ whole genome shotgun (WGS) entry which is preliminary data.</text>
</comment>
<evidence type="ECO:0000313" key="2">
    <source>
        <dbReference type="Proteomes" id="UP000180246"/>
    </source>
</evidence>
<dbReference type="Proteomes" id="UP000180246">
    <property type="component" value="Unassembled WGS sequence"/>
</dbReference>
<organism evidence="1 2">
    <name type="scientific">Massilia timonae</name>
    <dbReference type="NCBI Taxonomy" id="47229"/>
    <lineage>
        <taxon>Bacteria</taxon>
        <taxon>Pseudomonadati</taxon>
        <taxon>Pseudomonadota</taxon>
        <taxon>Betaproteobacteria</taxon>
        <taxon>Burkholderiales</taxon>
        <taxon>Oxalobacteraceae</taxon>
        <taxon>Telluria group</taxon>
        <taxon>Massilia</taxon>
    </lineage>
</organism>
<accession>A0A1S2NAJ2</accession>
<name>A0A1S2NAJ2_9BURK</name>
<dbReference type="EMBL" id="JRYB01000001">
    <property type="protein sequence ID" value="OIJ41863.1"/>
    <property type="molecule type" value="Genomic_DNA"/>
</dbReference>
<dbReference type="RefSeq" id="WP_071362442.1">
    <property type="nucleotide sequence ID" value="NZ_DAMAFS010000004.1"/>
</dbReference>
<gene>
    <name evidence="1" type="primary">pilV</name>
    <name evidence="1" type="ORF">LO55_3543</name>
</gene>
<dbReference type="AlphaFoldDB" id="A0A1S2NAJ2"/>
<proteinExistence type="predicted"/>
<evidence type="ECO:0000313" key="1">
    <source>
        <dbReference type="EMBL" id="OIJ41863.1"/>
    </source>
</evidence>